<protein>
    <recommendedName>
        <fullName evidence="1">DUF3615 domain-containing protein</fullName>
    </recommendedName>
</protein>
<keyword evidence="3" id="KW-1185">Reference proteome</keyword>
<reference evidence="3" key="1">
    <citation type="journal article" date="2014" name="Science">
        <title>Ancient hybridizations among the ancestral genomes of bread wheat.</title>
        <authorList>
            <consortium name="International Wheat Genome Sequencing Consortium,"/>
            <person name="Marcussen T."/>
            <person name="Sandve S.R."/>
            <person name="Heier L."/>
            <person name="Spannagl M."/>
            <person name="Pfeifer M."/>
            <person name="Jakobsen K.S."/>
            <person name="Wulff B.B."/>
            <person name="Steuernagel B."/>
            <person name="Mayer K.F."/>
            <person name="Olsen O.A."/>
        </authorList>
    </citation>
    <scope>NUCLEOTIDE SEQUENCE [LARGE SCALE GENOMIC DNA]</scope>
    <source>
        <strain evidence="3">cv. AL8/78</strain>
    </source>
</reference>
<evidence type="ECO:0000313" key="2">
    <source>
        <dbReference type="EnsemblPlants" id="AET7Gv20387400.2"/>
    </source>
</evidence>
<evidence type="ECO:0000313" key="3">
    <source>
        <dbReference type="Proteomes" id="UP000015105"/>
    </source>
</evidence>
<reference evidence="2" key="4">
    <citation type="submission" date="2019-03" db="UniProtKB">
        <authorList>
            <consortium name="EnsemblPlants"/>
        </authorList>
    </citation>
    <scope>IDENTIFICATION</scope>
</reference>
<dbReference type="Proteomes" id="UP000015105">
    <property type="component" value="Chromosome 7D"/>
</dbReference>
<dbReference type="EnsemblPlants" id="AET7Gv20387400.2">
    <property type="protein sequence ID" value="AET7Gv20387400.2"/>
    <property type="gene ID" value="AET7Gv20387400"/>
</dbReference>
<sequence>ILGGGGGLISSAAIYSFLHHPRSPFLSPVTGAVDPSVAMSSANATSCVYGEIWIDGFARLHKGDDFTSSPSSNTLQEFGDVWLAAAERQLSLRPKSPSPEELTKRRQERKRKGLVIALNTYAKRNNMQLTDLEFVEEKERNQVYGRGALYVHSNFLVKGSDGKPTMFFAEMHPDCTQEEDVVCCTPLEENDYGHCVECDDRAKELRHPSGGGYLGGHDEMIFHFEELDSDDDCFM</sequence>
<dbReference type="InterPro" id="IPR022059">
    <property type="entry name" value="DUF3615"/>
</dbReference>
<dbReference type="AlphaFoldDB" id="A0A453QZF1"/>
<dbReference type="PANTHER" id="PTHR33326">
    <property type="entry name" value="OS05G0543800 PROTEIN"/>
    <property type="match status" value="1"/>
</dbReference>
<evidence type="ECO:0000259" key="1">
    <source>
        <dbReference type="Pfam" id="PF12274"/>
    </source>
</evidence>
<dbReference type="Gramene" id="AET7Gv20387400.2">
    <property type="protein sequence ID" value="AET7Gv20387400.2"/>
    <property type="gene ID" value="AET7Gv20387400"/>
</dbReference>
<reference evidence="3" key="2">
    <citation type="journal article" date="2017" name="Nat. Plants">
        <title>The Aegilops tauschii genome reveals multiple impacts of transposons.</title>
        <authorList>
            <person name="Zhao G."/>
            <person name="Zou C."/>
            <person name="Li K."/>
            <person name="Wang K."/>
            <person name="Li T."/>
            <person name="Gao L."/>
            <person name="Zhang X."/>
            <person name="Wang H."/>
            <person name="Yang Z."/>
            <person name="Liu X."/>
            <person name="Jiang W."/>
            <person name="Mao L."/>
            <person name="Kong X."/>
            <person name="Jiao Y."/>
            <person name="Jia J."/>
        </authorList>
    </citation>
    <scope>NUCLEOTIDE SEQUENCE [LARGE SCALE GENOMIC DNA]</scope>
    <source>
        <strain evidence="3">cv. AL8/78</strain>
    </source>
</reference>
<dbReference type="PANTHER" id="PTHR33326:SF11">
    <property type="entry name" value="OS10G0373300 PROTEIN"/>
    <property type="match status" value="1"/>
</dbReference>
<organism evidence="2 3">
    <name type="scientific">Aegilops tauschii subsp. strangulata</name>
    <name type="common">Goatgrass</name>
    <dbReference type="NCBI Taxonomy" id="200361"/>
    <lineage>
        <taxon>Eukaryota</taxon>
        <taxon>Viridiplantae</taxon>
        <taxon>Streptophyta</taxon>
        <taxon>Embryophyta</taxon>
        <taxon>Tracheophyta</taxon>
        <taxon>Spermatophyta</taxon>
        <taxon>Magnoliopsida</taxon>
        <taxon>Liliopsida</taxon>
        <taxon>Poales</taxon>
        <taxon>Poaceae</taxon>
        <taxon>BOP clade</taxon>
        <taxon>Pooideae</taxon>
        <taxon>Triticodae</taxon>
        <taxon>Triticeae</taxon>
        <taxon>Triticinae</taxon>
        <taxon>Aegilops</taxon>
    </lineage>
</organism>
<proteinExistence type="predicted"/>
<feature type="domain" description="DUF3615" evidence="1">
    <location>
        <begin position="117"/>
        <end position="208"/>
    </location>
</feature>
<accession>A0A453QZF1</accession>
<reference evidence="2" key="5">
    <citation type="journal article" date="2021" name="G3 (Bethesda)">
        <title>Aegilops tauschii genome assembly Aet v5.0 features greater sequence contiguity and improved annotation.</title>
        <authorList>
            <person name="Wang L."/>
            <person name="Zhu T."/>
            <person name="Rodriguez J.C."/>
            <person name="Deal K.R."/>
            <person name="Dubcovsky J."/>
            <person name="McGuire P.E."/>
            <person name="Lux T."/>
            <person name="Spannagl M."/>
            <person name="Mayer K.F.X."/>
            <person name="Baldrich P."/>
            <person name="Meyers B.C."/>
            <person name="Huo N."/>
            <person name="Gu Y.Q."/>
            <person name="Zhou H."/>
            <person name="Devos K.M."/>
            <person name="Bennetzen J.L."/>
            <person name="Unver T."/>
            <person name="Budak H."/>
            <person name="Gulick P.J."/>
            <person name="Galiba G."/>
            <person name="Kalapos B."/>
            <person name="Nelson D.R."/>
            <person name="Li P."/>
            <person name="You F.M."/>
            <person name="Luo M.C."/>
            <person name="Dvorak J."/>
        </authorList>
    </citation>
    <scope>NUCLEOTIDE SEQUENCE [LARGE SCALE GENOMIC DNA]</scope>
    <source>
        <strain evidence="2">cv. AL8/78</strain>
    </source>
</reference>
<name>A0A453QZF1_AEGTS</name>
<dbReference type="Pfam" id="PF12274">
    <property type="entry name" value="DUF3615"/>
    <property type="match status" value="1"/>
</dbReference>
<reference evidence="2" key="3">
    <citation type="journal article" date="2017" name="Nature">
        <title>Genome sequence of the progenitor of the wheat D genome Aegilops tauschii.</title>
        <authorList>
            <person name="Luo M.C."/>
            <person name="Gu Y.Q."/>
            <person name="Puiu D."/>
            <person name="Wang H."/>
            <person name="Twardziok S.O."/>
            <person name="Deal K.R."/>
            <person name="Huo N."/>
            <person name="Zhu T."/>
            <person name="Wang L."/>
            <person name="Wang Y."/>
            <person name="McGuire P.E."/>
            <person name="Liu S."/>
            <person name="Long H."/>
            <person name="Ramasamy R.K."/>
            <person name="Rodriguez J.C."/>
            <person name="Van S.L."/>
            <person name="Yuan L."/>
            <person name="Wang Z."/>
            <person name="Xia Z."/>
            <person name="Xiao L."/>
            <person name="Anderson O.D."/>
            <person name="Ouyang S."/>
            <person name="Liang Y."/>
            <person name="Zimin A.V."/>
            <person name="Pertea G."/>
            <person name="Qi P."/>
            <person name="Bennetzen J.L."/>
            <person name="Dai X."/>
            <person name="Dawson M.W."/>
            <person name="Muller H.G."/>
            <person name="Kugler K."/>
            <person name="Rivarola-Duarte L."/>
            <person name="Spannagl M."/>
            <person name="Mayer K.F.X."/>
            <person name="Lu F.H."/>
            <person name="Bevan M.W."/>
            <person name="Leroy P."/>
            <person name="Li P."/>
            <person name="You F.M."/>
            <person name="Sun Q."/>
            <person name="Liu Z."/>
            <person name="Lyons E."/>
            <person name="Wicker T."/>
            <person name="Salzberg S.L."/>
            <person name="Devos K.M."/>
            <person name="Dvorak J."/>
        </authorList>
    </citation>
    <scope>NUCLEOTIDE SEQUENCE [LARGE SCALE GENOMIC DNA]</scope>
    <source>
        <strain evidence="2">cv. AL8/78</strain>
    </source>
</reference>